<dbReference type="Pfam" id="PF00106">
    <property type="entry name" value="adh_short"/>
    <property type="match status" value="1"/>
</dbReference>
<dbReference type="GO" id="GO:0016616">
    <property type="term" value="F:oxidoreductase activity, acting on the CH-OH group of donors, NAD or NADP as acceptor"/>
    <property type="evidence" value="ECO:0007669"/>
    <property type="project" value="TreeGrafter"/>
</dbReference>
<dbReference type="PRINTS" id="PR00081">
    <property type="entry name" value="GDHRDH"/>
</dbReference>
<dbReference type="Gene3D" id="3.40.50.720">
    <property type="entry name" value="NAD(P)-binding Rossmann-like Domain"/>
    <property type="match status" value="1"/>
</dbReference>
<protein>
    <submittedName>
        <fullName evidence="4">SDR family NAD(P)-dependent oxidoreductase</fullName>
    </submittedName>
</protein>
<dbReference type="InterPro" id="IPR002347">
    <property type="entry name" value="SDR_fam"/>
</dbReference>
<evidence type="ECO:0000256" key="3">
    <source>
        <dbReference type="RuleBase" id="RU000363"/>
    </source>
</evidence>
<dbReference type="KEGG" id="fya:KMW28_14710"/>
<comment type="similarity">
    <text evidence="1 3">Belongs to the short-chain dehydrogenases/reductases (SDR) family.</text>
</comment>
<dbReference type="RefSeq" id="WP_169665218.1">
    <property type="nucleotide sequence ID" value="NZ_CP076132.1"/>
</dbReference>
<dbReference type="PANTHER" id="PTHR24322">
    <property type="entry name" value="PKSB"/>
    <property type="match status" value="1"/>
</dbReference>
<gene>
    <name evidence="4" type="ORF">KMW28_14710</name>
</gene>
<keyword evidence="2" id="KW-0560">Oxidoreductase</keyword>
<evidence type="ECO:0000256" key="1">
    <source>
        <dbReference type="ARBA" id="ARBA00006484"/>
    </source>
</evidence>
<dbReference type="PANTHER" id="PTHR24322:SF736">
    <property type="entry name" value="RETINOL DEHYDROGENASE 10"/>
    <property type="match status" value="1"/>
</dbReference>
<accession>A0AAX1N4X8</accession>
<evidence type="ECO:0000313" key="5">
    <source>
        <dbReference type="Proteomes" id="UP000678679"/>
    </source>
</evidence>
<evidence type="ECO:0000313" key="4">
    <source>
        <dbReference type="EMBL" id="QWG00903.1"/>
    </source>
</evidence>
<dbReference type="EMBL" id="CP076132">
    <property type="protein sequence ID" value="QWG00903.1"/>
    <property type="molecule type" value="Genomic_DNA"/>
</dbReference>
<dbReference type="InterPro" id="IPR036291">
    <property type="entry name" value="NAD(P)-bd_dom_sf"/>
</dbReference>
<sequence length="263" mass="29339">MKVIKGKTVLITGGAQGMGKAYLDKAVEEGATNVIIWDVNEAAMRKVDEEYKYHSTRVYTYKVDVTNTGLIYSTAHEVLLEIGPVDLLINNAGIVDSDYFQDQTKEKIDLTMQINSIAPMHIARAFIESMASLEEAHIVNIASGAAYIYCPKIITYCASKWAILGWSEGLNVELKETCPSIKVTTVTPGHIDTGMFDGAHFFLMPKIPTEEMVNAVWQGIKKNKTLISRPKRLSFIPAFKAFLGRSKWNWIAKRSGLNDFMAH</sequence>
<keyword evidence="5" id="KW-1185">Reference proteome</keyword>
<proteinExistence type="inferred from homology"/>
<name>A0AAX1N4X8_9BACT</name>
<dbReference type="Proteomes" id="UP000678679">
    <property type="component" value="Chromosome 1"/>
</dbReference>
<organism evidence="4 5">
    <name type="scientific">Flammeovirga yaeyamensis</name>
    <dbReference type="NCBI Taxonomy" id="367791"/>
    <lineage>
        <taxon>Bacteria</taxon>
        <taxon>Pseudomonadati</taxon>
        <taxon>Bacteroidota</taxon>
        <taxon>Cytophagia</taxon>
        <taxon>Cytophagales</taxon>
        <taxon>Flammeovirgaceae</taxon>
        <taxon>Flammeovirga</taxon>
    </lineage>
</organism>
<dbReference type="PRINTS" id="PR00080">
    <property type="entry name" value="SDRFAMILY"/>
</dbReference>
<dbReference type="SUPFAM" id="SSF51735">
    <property type="entry name" value="NAD(P)-binding Rossmann-fold domains"/>
    <property type="match status" value="1"/>
</dbReference>
<evidence type="ECO:0000256" key="2">
    <source>
        <dbReference type="ARBA" id="ARBA00023002"/>
    </source>
</evidence>
<reference evidence="4 5" key="1">
    <citation type="submission" date="2021-05" db="EMBL/GenBank/DDBJ databases">
        <title>Comparative genomic studies on the polysaccharide-degrading batcterial strains of the Flammeovirga genus.</title>
        <authorList>
            <person name="Zewei F."/>
            <person name="Zheng Z."/>
            <person name="Yu L."/>
            <person name="Ruyue G."/>
            <person name="Yanhong M."/>
            <person name="Yuanyuan C."/>
            <person name="Jingyan G."/>
            <person name="Wenjun H."/>
        </authorList>
    </citation>
    <scope>NUCLEOTIDE SEQUENCE [LARGE SCALE GENOMIC DNA]</scope>
    <source>
        <strain evidence="4 5">NBRC:100898</strain>
    </source>
</reference>
<dbReference type="AlphaFoldDB" id="A0AAX1N4X8"/>